<comment type="caution">
    <text evidence="1">The sequence shown here is derived from an EMBL/GenBank/DDBJ whole genome shotgun (WGS) entry which is preliminary data.</text>
</comment>
<name>A0A1C0U4P5_9GAMM</name>
<dbReference type="AlphaFoldDB" id="A0A1C0U4P5"/>
<organism evidence="1 2">
    <name type="scientific">Photorhabdus australis subsp. thailandensis</name>
    <dbReference type="NCBI Taxonomy" id="2805096"/>
    <lineage>
        <taxon>Bacteria</taxon>
        <taxon>Pseudomonadati</taxon>
        <taxon>Pseudomonadota</taxon>
        <taxon>Gammaproteobacteria</taxon>
        <taxon>Enterobacterales</taxon>
        <taxon>Morganellaceae</taxon>
        <taxon>Photorhabdus</taxon>
    </lineage>
</organism>
<protein>
    <submittedName>
        <fullName evidence="1">Uncharacterized protein</fullName>
    </submittedName>
</protein>
<proteinExistence type="predicted"/>
<evidence type="ECO:0000313" key="2">
    <source>
        <dbReference type="Proteomes" id="UP000093476"/>
    </source>
</evidence>
<dbReference type="STRING" id="286156.Ppb6_01902"/>
<dbReference type="EMBL" id="LOMY01000070">
    <property type="protein sequence ID" value="OCQ52902.1"/>
    <property type="molecule type" value="Genomic_DNA"/>
</dbReference>
<sequence>MQPRLFVKILARITQVLPETRAPRRPGRIGEVIQRSSPQFTERIVLLRPRNFALLIRYFQRCPVDICVIPEVIVCGASRDNAGQRSVAVMGFVAVGLGFTTFRIPLLQQPQAVPDKISLFITRQSINPDFHHFTNTPSQGVIVITGRYVADNRHRQAVIAIIMVMLCFTHLTRPADHVAMRVMFIAPSTPAVQAVALRLHCFAQPRLFLLTFQYRLGLLQQIIRPVIPQHIIIRAAPMRHFFQATLRVIEIFDHAPVMIFHHL</sequence>
<reference evidence="1 2" key="1">
    <citation type="submission" date="2015-12" db="EMBL/GenBank/DDBJ databases">
        <title>Genome comparisons provide insights into the role of secondary metabolites in the pathogenic phase of the Photorhabdus life cycle.</title>
        <authorList>
            <person name="Tobias N.J."/>
            <person name="Mishra B."/>
            <person name="Gupta D.K."/>
            <person name="Thines M."/>
            <person name="Stinear T.P."/>
            <person name="Bode H.B."/>
        </authorList>
    </citation>
    <scope>NUCLEOTIDE SEQUENCE [LARGE SCALE GENOMIC DNA]</scope>
    <source>
        <strain evidence="1 2">PB68.1</strain>
    </source>
</reference>
<gene>
    <name evidence="1" type="ORF">Ppb6_01902</name>
</gene>
<evidence type="ECO:0000313" key="1">
    <source>
        <dbReference type="EMBL" id="OCQ52902.1"/>
    </source>
</evidence>
<keyword evidence="2" id="KW-1185">Reference proteome</keyword>
<dbReference type="Proteomes" id="UP000093476">
    <property type="component" value="Unassembled WGS sequence"/>
</dbReference>
<accession>A0A1C0U4P5</accession>